<proteinExistence type="predicted"/>
<reference evidence="2 3" key="1">
    <citation type="submission" date="2024-09" db="EMBL/GenBank/DDBJ databases">
        <authorList>
            <person name="Sun Q."/>
            <person name="Mori K."/>
        </authorList>
    </citation>
    <scope>NUCLEOTIDE SEQUENCE [LARGE SCALE GENOMIC DNA]</scope>
    <source>
        <strain evidence="2 3">CCM 7468</strain>
    </source>
</reference>
<sequence length="156" mass="16787">MRRPLLAAAAASLLIATAALAQQGFEKRTIDNGNWNSGRFADAVTVRTPARFIYLSGQGSEDEKTGEIRFAGDVAAQCRYAWEKIDRMLAQQGATVGDIVKATTYVTDARFQQTIGECRRAAMKGAPATPHTFLVVQALAWPGMLMEVDVVAAVAP</sequence>
<comment type="caution">
    <text evidence="2">The sequence shown here is derived from an EMBL/GenBank/DDBJ whole genome shotgun (WGS) entry which is preliminary data.</text>
</comment>
<dbReference type="PANTHER" id="PTHR43857">
    <property type="entry name" value="BLR7761 PROTEIN"/>
    <property type="match status" value="1"/>
</dbReference>
<evidence type="ECO:0000313" key="3">
    <source>
        <dbReference type="Proteomes" id="UP001589789"/>
    </source>
</evidence>
<accession>A0ABV6IU81</accession>
<feature type="signal peptide" evidence="1">
    <location>
        <begin position="1"/>
        <end position="21"/>
    </location>
</feature>
<dbReference type="Proteomes" id="UP001589789">
    <property type="component" value="Unassembled WGS sequence"/>
</dbReference>
<dbReference type="RefSeq" id="WP_377052383.1">
    <property type="nucleotide sequence ID" value="NZ_JBHLVZ010000051.1"/>
</dbReference>
<dbReference type="Gene3D" id="3.30.1330.40">
    <property type="entry name" value="RutC-like"/>
    <property type="match status" value="1"/>
</dbReference>
<dbReference type="CDD" id="cd00448">
    <property type="entry name" value="YjgF_YER057c_UK114_family"/>
    <property type="match status" value="1"/>
</dbReference>
<protein>
    <submittedName>
        <fullName evidence="2">RidA family protein</fullName>
        <ecNumber evidence="2">3.5.-.-</ecNumber>
    </submittedName>
</protein>
<name>A0ABV6IU81_9PROT</name>
<evidence type="ECO:0000256" key="1">
    <source>
        <dbReference type="SAM" id="SignalP"/>
    </source>
</evidence>
<keyword evidence="1" id="KW-0732">Signal</keyword>
<dbReference type="GO" id="GO:0016787">
    <property type="term" value="F:hydrolase activity"/>
    <property type="evidence" value="ECO:0007669"/>
    <property type="project" value="UniProtKB-KW"/>
</dbReference>
<dbReference type="EC" id="3.5.-.-" evidence="2"/>
<keyword evidence="2" id="KW-0378">Hydrolase</keyword>
<organism evidence="2 3">
    <name type="scientific">Muricoccus vinaceus</name>
    <dbReference type="NCBI Taxonomy" id="424704"/>
    <lineage>
        <taxon>Bacteria</taxon>
        <taxon>Pseudomonadati</taxon>
        <taxon>Pseudomonadota</taxon>
        <taxon>Alphaproteobacteria</taxon>
        <taxon>Acetobacterales</taxon>
        <taxon>Roseomonadaceae</taxon>
        <taxon>Muricoccus</taxon>
    </lineage>
</organism>
<dbReference type="PANTHER" id="PTHR43857:SF1">
    <property type="entry name" value="YJGH FAMILY PROTEIN"/>
    <property type="match status" value="1"/>
</dbReference>
<dbReference type="Pfam" id="PF01042">
    <property type="entry name" value="Ribonuc_L-PSP"/>
    <property type="match status" value="1"/>
</dbReference>
<keyword evidence="3" id="KW-1185">Reference proteome</keyword>
<evidence type="ECO:0000313" key="2">
    <source>
        <dbReference type="EMBL" id="MFC0387183.1"/>
    </source>
</evidence>
<dbReference type="EMBL" id="JBHLVZ010000051">
    <property type="protein sequence ID" value="MFC0387183.1"/>
    <property type="molecule type" value="Genomic_DNA"/>
</dbReference>
<dbReference type="SUPFAM" id="SSF55298">
    <property type="entry name" value="YjgF-like"/>
    <property type="match status" value="1"/>
</dbReference>
<feature type="chain" id="PRO_5047066525" evidence="1">
    <location>
        <begin position="22"/>
        <end position="156"/>
    </location>
</feature>
<dbReference type="InterPro" id="IPR006175">
    <property type="entry name" value="YjgF/YER057c/UK114"/>
</dbReference>
<gene>
    <name evidence="2" type="ORF">ACFFIC_16745</name>
</gene>
<dbReference type="InterPro" id="IPR035959">
    <property type="entry name" value="RutC-like_sf"/>
</dbReference>